<dbReference type="CDD" id="cd01428">
    <property type="entry name" value="ADK"/>
    <property type="match status" value="1"/>
</dbReference>
<gene>
    <name evidence="8" type="ORF">RIMI_LOCUS12380531</name>
</gene>
<dbReference type="InterPro" id="IPR006259">
    <property type="entry name" value="Adenyl_kin_sub"/>
</dbReference>
<dbReference type="Pfam" id="PF05191">
    <property type="entry name" value="ADK_lid"/>
    <property type="match status" value="1"/>
</dbReference>
<dbReference type="HAMAP" id="MF_00235">
    <property type="entry name" value="Adenylate_kinase_Adk"/>
    <property type="match status" value="1"/>
</dbReference>
<comment type="similarity">
    <text evidence="5">Belongs to the adenylate kinase family.</text>
</comment>
<dbReference type="PANTHER" id="PTHR23359">
    <property type="entry name" value="NUCLEOTIDE KINASE"/>
    <property type="match status" value="1"/>
</dbReference>
<dbReference type="Proteomes" id="UP001176940">
    <property type="component" value="Unassembled WGS sequence"/>
</dbReference>
<dbReference type="InterPro" id="IPR027417">
    <property type="entry name" value="P-loop_NTPase"/>
</dbReference>
<keyword evidence="3 5" id="KW-0418">Kinase</keyword>
<keyword evidence="2" id="KW-0547">Nucleotide-binding</keyword>
<comment type="catalytic activity">
    <reaction evidence="4">
        <text>GTP + AMP = GDP + ADP</text>
        <dbReference type="Rhea" id="RHEA:29863"/>
        <dbReference type="ChEBI" id="CHEBI:37565"/>
        <dbReference type="ChEBI" id="CHEBI:58189"/>
        <dbReference type="ChEBI" id="CHEBI:456215"/>
        <dbReference type="ChEBI" id="CHEBI:456216"/>
    </reaction>
</comment>
<evidence type="ECO:0000259" key="7">
    <source>
        <dbReference type="Pfam" id="PF05191"/>
    </source>
</evidence>
<protein>
    <recommendedName>
        <fullName evidence="7">Adenylate kinase active site lid domain-containing protein</fullName>
    </recommendedName>
</protein>
<feature type="domain" description="Adenylate kinase active site lid" evidence="7">
    <location>
        <begin position="363"/>
        <end position="398"/>
    </location>
</feature>
<evidence type="ECO:0000313" key="8">
    <source>
        <dbReference type="EMBL" id="CAJ0948948.1"/>
    </source>
</evidence>
<dbReference type="NCBIfam" id="NF001381">
    <property type="entry name" value="PRK00279.1-3"/>
    <property type="match status" value="1"/>
</dbReference>
<dbReference type="PRINTS" id="PR00094">
    <property type="entry name" value="ADENYLTKNASE"/>
</dbReference>
<comment type="caution">
    <text evidence="8">The sequence shown here is derived from an EMBL/GenBank/DDBJ whole genome shotgun (WGS) entry which is preliminary data.</text>
</comment>
<dbReference type="Pfam" id="PF00406">
    <property type="entry name" value="ADK"/>
    <property type="match status" value="1"/>
</dbReference>
<dbReference type="InterPro" id="IPR007862">
    <property type="entry name" value="Adenylate_kinase_lid-dom"/>
</dbReference>
<keyword evidence="9" id="KW-1185">Reference proteome</keyword>
<reference evidence="8" key="1">
    <citation type="submission" date="2023-07" db="EMBL/GenBank/DDBJ databases">
        <authorList>
            <person name="Stuckert A."/>
        </authorList>
    </citation>
    <scope>NUCLEOTIDE SEQUENCE</scope>
</reference>
<evidence type="ECO:0000256" key="6">
    <source>
        <dbReference type="SAM" id="MobiDB-lite"/>
    </source>
</evidence>
<keyword evidence="1 5" id="KW-0808">Transferase</keyword>
<dbReference type="InterPro" id="IPR000850">
    <property type="entry name" value="Adenylat/UMP-CMP_kin"/>
</dbReference>
<proteinExistence type="inferred from homology"/>
<accession>A0ABN9LY84</accession>
<evidence type="ECO:0000256" key="1">
    <source>
        <dbReference type="ARBA" id="ARBA00022679"/>
    </source>
</evidence>
<organism evidence="8 9">
    <name type="scientific">Ranitomeya imitator</name>
    <name type="common">mimic poison frog</name>
    <dbReference type="NCBI Taxonomy" id="111125"/>
    <lineage>
        <taxon>Eukaryota</taxon>
        <taxon>Metazoa</taxon>
        <taxon>Chordata</taxon>
        <taxon>Craniata</taxon>
        <taxon>Vertebrata</taxon>
        <taxon>Euteleostomi</taxon>
        <taxon>Amphibia</taxon>
        <taxon>Batrachia</taxon>
        <taxon>Anura</taxon>
        <taxon>Neobatrachia</taxon>
        <taxon>Hyloidea</taxon>
        <taxon>Dendrobatidae</taxon>
        <taxon>Dendrobatinae</taxon>
        <taxon>Ranitomeya</taxon>
    </lineage>
</organism>
<evidence type="ECO:0000313" key="9">
    <source>
        <dbReference type="Proteomes" id="UP001176940"/>
    </source>
</evidence>
<dbReference type="InterPro" id="IPR033690">
    <property type="entry name" value="Adenylat_kinase_CS"/>
</dbReference>
<dbReference type="SUPFAM" id="SSF52540">
    <property type="entry name" value="P-loop containing nucleoside triphosphate hydrolases"/>
    <property type="match status" value="1"/>
</dbReference>
<dbReference type="Gene3D" id="3.40.50.300">
    <property type="entry name" value="P-loop containing nucleotide triphosphate hydrolases"/>
    <property type="match status" value="1"/>
</dbReference>
<sequence>MHPGNGRWRQAHRQRFAGSPRIGRELMRCCHVLENQITGDLLRYRYTKRLTRDHDQRYDLAVIVGYIGGLSTAFQNVVDKALMPVATVYGPKISSKDGMRKGPSMTSRSCDRDVITGPAREGPSITSRSCDRDVITPWDRKLATELQGALGSEGYISVIKMHFGANLPAGRFGGRTAHAPAILQDGGAQGEDGRTDTGTPGYIGGLSTALQNAVDKPLMLVDLAHLRFWGPLLMHPMIRFALAAAAWHWLLQAPKLAEKYCVCHLATGDMLRAMVASGSELGKRLKATMDAGKLVSDEMVVELIEKNLDTPPCKKGFLLDGFPRTVKQAEMLDGLLEKRQEKLDSVIEFSVDDSLLVRRICGRLIHPSSGRSYHEEFNPPQEDMKDDVTGEPLIRRSDDNEATLKSRLEAYHTMTSPLVDYYQKHGIHTAVDASQSPDVVFASILAAFSKARSKDLVIFL</sequence>
<feature type="region of interest" description="Disordered" evidence="6">
    <location>
        <begin position="96"/>
        <end position="128"/>
    </location>
</feature>
<name>A0ABN9LY84_9NEOB</name>
<dbReference type="NCBIfam" id="TIGR01351">
    <property type="entry name" value="adk"/>
    <property type="match status" value="1"/>
</dbReference>
<evidence type="ECO:0000256" key="2">
    <source>
        <dbReference type="ARBA" id="ARBA00022741"/>
    </source>
</evidence>
<evidence type="ECO:0000256" key="5">
    <source>
        <dbReference type="RuleBase" id="RU003330"/>
    </source>
</evidence>
<evidence type="ECO:0000256" key="3">
    <source>
        <dbReference type="ARBA" id="ARBA00022777"/>
    </source>
</evidence>
<dbReference type="EMBL" id="CAUEEQ010029286">
    <property type="protein sequence ID" value="CAJ0948948.1"/>
    <property type="molecule type" value="Genomic_DNA"/>
</dbReference>
<evidence type="ECO:0000256" key="4">
    <source>
        <dbReference type="ARBA" id="ARBA00048191"/>
    </source>
</evidence>
<dbReference type="PROSITE" id="PS00113">
    <property type="entry name" value="ADENYLATE_KINASE"/>
    <property type="match status" value="1"/>
</dbReference>